<keyword evidence="2" id="KW-1185">Reference proteome</keyword>
<gene>
    <name evidence="1" type="ORF">SPELUC_LOCUS1694</name>
</gene>
<reference evidence="1" key="1">
    <citation type="submission" date="2021-06" db="EMBL/GenBank/DDBJ databases">
        <authorList>
            <person name="Kallberg Y."/>
            <person name="Tangrot J."/>
            <person name="Rosling A."/>
        </authorList>
    </citation>
    <scope>NUCLEOTIDE SEQUENCE</scope>
    <source>
        <strain evidence="1">28 12/20/2015</strain>
    </source>
</reference>
<comment type="caution">
    <text evidence="1">The sequence shown here is derived from an EMBL/GenBank/DDBJ whole genome shotgun (WGS) entry which is preliminary data.</text>
</comment>
<sequence length="364" mass="40857">MAATIQSMRNISEETEIVEYTEEVVEVVKVVEVEAVNEKEKKSLTGVTSDHNELVDTEKTAEKSEDVNEHAEKHTEHTLVDHPEEYDSKSGESNKADPKSSDHTTDPLTPPKSPVDEKEKSDKKNASTPVPKVIENFGHYGEQFSTLLQNAIHSGEQKLSLRIRYYDVVNMEFPEEKDLLETNGIIITGSASSAYENIPWINRLVDFTKLIINKHQNIKLIGVCFGHQIVARAVGGQVIKNSLGWEAGVTEVSLTDVGKKFFKTDNNVLRIQEMHQDHVHYLPHGFYNLGFTSKSPIQGMIKDNQVLTIQGHPEFVSEVTKLIINYRADKGIFPPELAQTALKAADYKDDSLLIGQRFIEFITG</sequence>
<proteinExistence type="predicted"/>
<evidence type="ECO:0000313" key="2">
    <source>
        <dbReference type="Proteomes" id="UP000789366"/>
    </source>
</evidence>
<evidence type="ECO:0000313" key="1">
    <source>
        <dbReference type="EMBL" id="CAG8471002.1"/>
    </source>
</evidence>
<accession>A0ACA9KGX6</accession>
<dbReference type="Proteomes" id="UP000789366">
    <property type="component" value="Unassembled WGS sequence"/>
</dbReference>
<name>A0ACA9KGX6_9GLOM</name>
<protein>
    <submittedName>
        <fullName evidence="1">17419_t:CDS:1</fullName>
    </submittedName>
</protein>
<dbReference type="EMBL" id="CAJVPW010000966">
    <property type="protein sequence ID" value="CAG8471002.1"/>
    <property type="molecule type" value="Genomic_DNA"/>
</dbReference>
<organism evidence="1 2">
    <name type="scientific">Cetraspora pellucida</name>
    <dbReference type="NCBI Taxonomy" id="1433469"/>
    <lineage>
        <taxon>Eukaryota</taxon>
        <taxon>Fungi</taxon>
        <taxon>Fungi incertae sedis</taxon>
        <taxon>Mucoromycota</taxon>
        <taxon>Glomeromycotina</taxon>
        <taxon>Glomeromycetes</taxon>
        <taxon>Diversisporales</taxon>
        <taxon>Gigasporaceae</taxon>
        <taxon>Cetraspora</taxon>
    </lineage>
</organism>